<dbReference type="EC" id="1.14.12.17" evidence="5"/>
<evidence type="ECO:0000256" key="3">
    <source>
        <dbReference type="ARBA" id="ARBA00006401"/>
    </source>
</evidence>
<comment type="similarity">
    <text evidence="3">In the C-terminal section; belongs to the flavoprotein pyridine nucleotide cytochrome reductase family.</text>
</comment>
<keyword evidence="10" id="KW-0479">Metal-binding</keyword>
<dbReference type="Pfam" id="PF00970">
    <property type="entry name" value="FAD_binding_6"/>
    <property type="match status" value="1"/>
</dbReference>
<dbReference type="Pfam" id="PF00175">
    <property type="entry name" value="NAD_binding_1"/>
    <property type="match status" value="1"/>
</dbReference>
<sequence>MIKQETIDIIHATVPVLEKYGETISKHFYKRMFERHPELKNIFNMTHQAKGDQPRVLANAILQYAKHIDKLEMLNGTVESIAQKHTSLSITPEMYDIVGENLLAAIKEVLGDAATDDIINAWAEAYGVLADILINREEEIYHTKEQEKGGFRGIKEFIVDKKIKESESITSFYLKPYDNKGIPDFIPGQYIAISLKIDEGHLHTRNYSLSDAPNEEYLRISVKKEGYHPKGIVSNYLHDHVNVGDKIQIGIPAGVFTLKKGKHPILLISGGVGITPLISMYKVAKEQGRKVDFIQCAKNSNLHAFKTETHKDSTIIYEEPLEGDSFDHKGSINKEVIKPLLNKETEVYFCGSKKFMENVLQILQDLGVDENKIHYEFFGPSEVLQNKHETTA</sequence>
<evidence type="ECO:0000256" key="15">
    <source>
        <dbReference type="ARBA" id="ARBA00023027"/>
    </source>
</evidence>
<dbReference type="GO" id="GO:0020037">
    <property type="term" value="F:heme binding"/>
    <property type="evidence" value="ECO:0007669"/>
    <property type="project" value="InterPro"/>
</dbReference>
<comment type="similarity">
    <text evidence="4">Belongs to the globin family. Two-domain flavohemoproteins subfamily.</text>
</comment>
<accession>A0AAE3XT50</accession>
<name>A0AAE3XT50_9BACT</name>
<evidence type="ECO:0000313" key="25">
    <source>
        <dbReference type="Proteomes" id="UP001185092"/>
    </source>
</evidence>
<evidence type="ECO:0000256" key="2">
    <source>
        <dbReference type="ARBA" id="ARBA00001974"/>
    </source>
</evidence>
<proteinExistence type="inferred from homology"/>
<dbReference type="InterPro" id="IPR008333">
    <property type="entry name" value="Cbr1-like_FAD-bd_dom"/>
</dbReference>
<gene>
    <name evidence="24" type="ORF">HNQ88_004483</name>
</gene>
<dbReference type="InterPro" id="IPR012292">
    <property type="entry name" value="Globin/Proto"/>
</dbReference>
<keyword evidence="15" id="KW-0520">NAD</keyword>
<evidence type="ECO:0000256" key="4">
    <source>
        <dbReference type="ARBA" id="ARBA00008414"/>
    </source>
</evidence>
<evidence type="ECO:0000256" key="18">
    <source>
        <dbReference type="ARBA" id="ARBA00033187"/>
    </source>
</evidence>
<dbReference type="GO" id="GO:0046210">
    <property type="term" value="P:nitric oxide catabolic process"/>
    <property type="evidence" value="ECO:0007669"/>
    <property type="project" value="TreeGrafter"/>
</dbReference>
<dbReference type="InterPro" id="IPR039261">
    <property type="entry name" value="FNR_nucleotide-bd"/>
</dbReference>
<dbReference type="InterPro" id="IPR009050">
    <property type="entry name" value="Globin-like_sf"/>
</dbReference>
<dbReference type="GO" id="GO:0046872">
    <property type="term" value="F:metal ion binding"/>
    <property type="evidence" value="ECO:0007669"/>
    <property type="project" value="UniProtKB-KW"/>
</dbReference>
<dbReference type="Gene3D" id="3.40.50.80">
    <property type="entry name" value="Nucleotide-binding domain of ferredoxin-NADP reductase (FNR) module"/>
    <property type="match status" value="1"/>
</dbReference>
<dbReference type="InterPro" id="IPR000971">
    <property type="entry name" value="Globin"/>
</dbReference>
<keyword evidence="14" id="KW-0408">Iron</keyword>
<evidence type="ECO:0000256" key="1">
    <source>
        <dbReference type="ARBA" id="ARBA00001970"/>
    </source>
</evidence>
<evidence type="ECO:0000256" key="12">
    <source>
        <dbReference type="ARBA" id="ARBA00022857"/>
    </source>
</evidence>
<dbReference type="GO" id="GO:0071949">
    <property type="term" value="F:FAD binding"/>
    <property type="evidence" value="ECO:0007669"/>
    <property type="project" value="TreeGrafter"/>
</dbReference>
<evidence type="ECO:0000256" key="17">
    <source>
        <dbReference type="ARBA" id="ARBA00030929"/>
    </source>
</evidence>
<dbReference type="PANTHER" id="PTHR43396">
    <property type="entry name" value="FLAVOHEMOPROTEIN"/>
    <property type="match status" value="1"/>
</dbReference>
<evidence type="ECO:0000259" key="22">
    <source>
        <dbReference type="PROSITE" id="PS01033"/>
    </source>
</evidence>
<evidence type="ECO:0000256" key="20">
    <source>
        <dbReference type="ARBA" id="ARBA00049433"/>
    </source>
</evidence>
<evidence type="ECO:0000256" key="8">
    <source>
        <dbReference type="ARBA" id="ARBA00022621"/>
    </source>
</evidence>
<comment type="cofactor">
    <cofactor evidence="1">
        <name>heme b</name>
        <dbReference type="ChEBI" id="CHEBI:60344"/>
    </cofactor>
</comment>
<dbReference type="InterPro" id="IPR017938">
    <property type="entry name" value="Riboflavin_synthase-like_b-brl"/>
</dbReference>
<protein>
    <recommendedName>
        <fullName evidence="6">Flavohemoprotein</fullName>
        <ecNumber evidence="5">1.14.12.17</ecNumber>
    </recommendedName>
    <alternativeName>
        <fullName evidence="17">Flavohemoglobin</fullName>
    </alternativeName>
    <alternativeName>
        <fullName evidence="16">Hemoglobin-like protein</fullName>
    </alternativeName>
    <alternativeName>
        <fullName evidence="18">Nitric oxide dioxygenase</fullName>
    </alternativeName>
</protein>
<dbReference type="Gene3D" id="1.10.490.10">
    <property type="entry name" value="Globins"/>
    <property type="match status" value="1"/>
</dbReference>
<evidence type="ECO:0000256" key="6">
    <source>
        <dbReference type="ARBA" id="ARBA00014637"/>
    </source>
</evidence>
<dbReference type="GO" id="GO:0008941">
    <property type="term" value="F:nitric oxide dioxygenase NAD(P)H activity"/>
    <property type="evidence" value="ECO:0007669"/>
    <property type="project" value="UniProtKB-EC"/>
</dbReference>
<evidence type="ECO:0000256" key="14">
    <source>
        <dbReference type="ARBA" id="ARBA00023004"/>
    </source>
</evidence>
<dbReference type="SUPFAM" id="SSF63380">
    <property type="entry name" value="Riboflavin synthase domain-like"/>
    <property type="match status" value="1"/>
</dbReference>
<keyword evidence="13 24" id="KW-0560">Oxidoreductase</keyword>
<evidence type="ECO:0000256" key="13">
    <source>
        <dbReference type="ARBA" id="ARBA00023002"/>
    </source>
</evidence>
<feature type="domain" description="Globin" evidence="22">
    <location>
        <begin position="1"/>
        <end position="138"/>
    </location>
</feature>
<dbReference type="EMBL" id="JAVDQD010000008">
    <property type="protein sequence ID" value="MDR6241396.1"/>
    <property type="molecule type" value="Genomic_DNA"/>
</dbReference>
<dbReference type="SUPFAM" id="SSF46458">
    <property type="entry name" value="Globin-like"/>
    <property type="match status" value="1"/>
</dbReference>
<dbReference type="PROSITE" id="PS51384">
    <property type="entry name" value="FAD_FR"/>
    <property type="match status" value="1"/>
</dbReference>
<dbReference type="InterPro" id="IPR001433">
    <property type="entry name" value="OxRdtase_FAD/NAD-bd"/>
</dbReference>
<comment type="catalytic activity">
    <reaction evidence="19">
        <text>2 nitric oxide + NADH + 2 O2 = 2 nitrate + NAD(+) + H(+)</text>
        <dbReference type="Rhea" id="RHEA:19469"/>
        <dbReference type="ChEBI" id="CHEBI:15378"/>
        <dbReference type="ChEBI" id="CHEBI:15379"/>
        <dbReference type="ChEBI" id="CHEBI:16480"/>
        <dbReference type="ChEBI" id="CHEBI:17632"/>
        <dbReference type="ChEBI" id="CHEBI:57540"/>
        <dbReference type="ChEBI" id="CHEBI:57945"/>
        <dbReference type="EC" id="1.14.12.17"/>
    </reaction>
</comment>
<evidence type="ECO:0000256" key="7">
    <source>
        <dbReference type="ARBA" id="ARBA00022617"/>
    </source>
</evidence>
<dbReference type="PROSITE" id="PS01033">
    <property type="entry name" value="GLOBIN"/>
    <property type="match status" value="1"/>
</dbReference>
<dbReference type="FunFam" id="1.10.490.10:FF:000003">
    <property type="entry name" value="Flavohemoprotein"/>
    <property type="match status" value="1"/>
</dbReference>
<dbReference type="Pfam" id="PF00042">
    <property type="entry name" value="Globin"/>
    <property type="match status" value="1"/>
</dbReference>
<organism evidence="24 25">
    <name type="scientific">Aureibacter tunicatorum</name>
    <dbReference type="NCBI Taxonomy" id="866807"/>
    <lineage>
        <taxon>Bacteria</taxon>
        <taxon>Pseudomonadati</taxon>
        <taxon>Bacteroidota</taxon>
        <taxon>Cytophagia</taxon>
        <taxon>Cytophagales</taxon>
        <taxon>Persicobacteraceae</taxon>
        <taxon>Aureibacter</taxon>
    </lineage>
</organism>
<dbReference type="Proteomes" id="UP001185092">
    <property type="component" value="Unassembled WGS sequence"/>
</dbReference>
<keyword evidence="12" id="KW-0521">NADP</keyword>
<dbReference type="FunFam" id="2.40.30.10:FF:000034">
    <property type="entry name" value="Flavohemoprotein"/>
    <property type="match status" value="1"/>
</dbReference>
<evidence type="ECO:0000256" key="11">
    <source>
        <dbReference type="ARBA" id="ARBA00022827"/>
    </source>
</evidence>
<evidence type="ECO:0000259" key="23">
    <source>
        <dbReference type="PROSITE" id="PS51384"/>
    </source>
</evidence>
<dbReference type="GO" id="GO:0071500">
    <property type="term" value="P:cellular response to nitrosative stress"/>
    <property type="evidence" value="ECO:0007669"/>
    <property type="project" value="TreeGrafter"/>
</dbReference>
<keyword evidence="21" id="KW-0813">Transport</keyword>
<dbReference type="NCBIfam" id="NF009805">
    <property type="entry name" value="PRK13289.1"/>
    <property type="match status" value="1"/>
</dbReference>
<keyword evidence="8 21" id="KW-0561">Oxygen transport</keyword>
<comment type="caution">
    <text evidence="24">The sequence shown here is derived from an EMBL/GenBank/DDBJ whole genome shotgun (WGS) entry which is preliminary data.</text>
</comment>
<evidence type="ECO:0000313" key="24">
    <source>
        <dbReference type="EMBL" id="MDR6241396.1"/>
    </source>
</evidence>
<dbReference type="AlphaFoldDB" id="A0AAE3XT50"/>
<comment type="catalytic activity">
    <reaction evidence="20">
        <text>2 nitric oxide + NADPH + 2 O2 = 2 nitrate + NADP(+) + H(+)</text>
        <dbReference type="Rhea" id="RHEA:19465"/>
        <dbReference type="ChEBI" id="CHEBI:15378"/>
        <dbReference type="ChEBI" id="CHEBI:15379"/>
        <dbReference type="ChEBI" id="CHEBI:16480"/>
        <dbReference type="ChEBI" id="CHEBI:17632"/>
        <dbReference type="ChEBI" id="CHEBI:57783"/>
        <dbReference type="ChEBI" id="CHEBI:58349"/>
        <dbReference type="EC" id="1.14.12.17"/>
    </reaction>
</comment>
<feature type="domain" description="FAD-binding FR-type" evidence="23">
    <location>
        <begin position="152"/>
        <end position="259"/>
    </location>
</feature>
<reference evidence="24" key="1">
    <citation type="submission" date="2023-07" db="EMBL/GenBank/DDBJ databases">
        <title>Genomic Encyclopedia of Type Strains, Phase IV (KMG-IV): sequencing the most valuable type-strain genomes for metagenomic binning, comparative biology and taxonomic classification.</title>
        <authorList>
            <person name="Goeker M."/>
        </authorList>
    </citation>
    <scope>NUCLEOTIDE SEQUENCE</scope>
    <source>
        <strain evidence="24">DSM 26174</strain>
    </source>
</reference>
<keyword evidence="25" id="KW-1185">Reference proteome</keyword>
<keyword evidence="9" id="KW-0285">Flavoprotein</keyword>
<dbReference type="GO" id="GO:0005344">
    <property type="term" value="F:oxygen carrier activity"/>
    <property type="evidence" value="ECO:0007669"/>
    <property type="project" value="UniProtKB-KW"/>
</dbReference>
<evidence type="ECO:0000256" key="16">
    <source>
        <dbReference type="ARBA" id="ARBA00030024"/>
    </source>
</evidence>
<dbReference type="SUPFAM" id="SSF52343">
    <property type="entry name" value="Ferredoxin reductase-like, C-terminal NADP-linked domain"/>
    <property type="match status" value="1"/>
</dbReference>
<dbReference type="GO" id="GO:0019825">
    <property type="term" value="F:oxygen binding"/>
    <property type="evidence" value="ECO:0007669"/>
    <property type="project" value="InterPro"/>
</dbReference>
<keyword evidence="11" id="KW-0274">FAD</keyword>
<evidence type="ECO:0000256" key="9">
    <source>
        <dbReference type="ARBA" id="ARBA00022630"/>
    </source>
</evidence>
<dbReference type="CDD" id="cd06184">
    <property type="entry name" value="flavohem_like_fad_nad_binding"/>
    <property type="match status" value="1"/>
</dbReference>
<dbReference type="RefSeq" id="WP_309942120.1">
    <property type="nucleotide sequence ID" value="NZ_AP025306.1"/>
</dbReference>
<keyword evidence="24" id="KW-0223">Dioxygenase</keyword>
<evidence type="ECO:0000256" key="19">
    <source>
        <dbReference type="ARBA" id="ARBA00048649"/>
    </source>
</evidence>
<evidence type="ECO:0000256" key="5">
    <source>
        <dbReference type="ARBA" id="ARBA00012229"/>
    </source>
</evidence>
<comment type="cofactor">
    <cofactor evidence="2">
        <name>FAD</name>
        <dbReference type="ChEBI" id="CHEBI:57692"/>
    </cofactor>
</comment>
<evidence type="ECO:0000256" key="10">
    <source>
        <dbReference type="ARBA" id="ARBA00022723"/>
    </source>
</evidence>
<evidence type="ECO:0000256" key="21">
    <source>
        <dbReference type="RuleBase" id="RU000356"/>
    </source>
</evidence>
<dbReference type="Gene3D" id="2.40.30.10">
    <property type="entry name" value="Translation factors"/>
    <property type="match status" value="1"/>
</dbReference>
<keyword evidence="7 21" id="KW-0349">Heme</keyword>
<dbReference type="InterPro" id="IPR017927">
    <property type="entry name" value="FAD-bd_FR_type"/>
</dbReference>
<dbReference type="PANTHER" id="PTHR43396:SF3">
    <property type="entry name" value="FLAVOHEMOPROTEIN"/>
    <property type="match status" value="1"/>
</dbReference>
<dbReference type="CDD" id="cd08922">
    <property type="entry name" value="FHb-globin"/>
    <property type="match status" value="1"/>
</dbReference>
<dbReference type="PRINTS" id="PR00409">
    <property type="entry name" value="PHDIOXRDTASE"/>
</dbReference>